<evidence type="ECO:0000313" key="15">
    <source>
        <dbReference type="EMBL" id="MBE1580391.1"/>
    </source>
</evidence>
<dbReference type="GO" id="GO:0003678">
    <property type="term" value="F:DNA helicase activity"/>
    <property type="evidence" value="ECO:0007669"/>
    <property type="project" value="UniProtKB-EC"/>
</dbReference>
<feature type="domain" description="SF4 helicase" evidence="14">
    <location>
        <begin position="192"/>
        <end position="459"/>
    </location>
</feature>
<dbReference type="EC" id="5.6.2.3" evidence="11 12"/>
<dbReference type="Pfam" id="PF03796">
    <property type="entry name" value="DnaB_C"/>
    <property type="match status" value="1"/>
</dbReference>
<evidence type="ECO:0000256" key="1">
    <source>
        <dbReference type="ARBA" id="ARBA00008428"/>
    </source>
</evidence>
<feature type="region of interest" description="Disordered" evidence="13">
    <location>
        <begin position="1"/>
        <end position="23"/>
    </location>
</feature>
<keyword evidence="8 12" id="KW-0238">DNA-binding</keyword>
<evidence type="ECO:0000313" key="16">
    <source>
        <dbReference type="Proteomes" id="UP000656548"/>
    </source>
</evidence>
<comment type="function">
    <text evidence="12">The main replicative DNA helicase, it participates in initiation and elongation during chromosome replication. Travels ahead of the DNA replisome, separating dsDNA into templates for DNA synthesis. A processive ATP-dependent 5'-3' DNA helicase it has DNA-dependent ATPase activity.</text>
</comment>
<dbReference type="InterPro" id="IPR003593">
    <property type="entry name" value="AAA+_ATPase"/>
</dbReference>
<protein>
    <recommendedName>
        <fullName evidence="11 12">Replicative DNA helicase</fullName>
        <ecNumber evidence="11 12">5.6.2.3</ecNumber>
    </recommendedName>
</protein>
<evidence type="ECO:0000259" key="14">
    <source>
        <dbReference type="PROSITE" id="PS51199"/>
    </source>
</evidence>
<dbReference type="InterPro" id="IPR027417">
    <property type="entry name" value="P-loop_NTPase"/>
</dbReference>
<evidence type="ECO:0000256" key="5">
    <source>
        <dbReference type="ARBA" id="ARBA00022801"/>
    </source>
</evidence>
<dbReference type="PANTHER" id="PTHR30153">
    <property type="entry name" value="REPLICATIVE DNA HELICASE DNAB"/>
    <property type="match status" value="1"/>
</dbReference>
<dbReference type="CDD" id="cd00984">
    <property type="entry name" value="DnaB_C"/>
    <property type="match status" value="1"/>
</dbReference>
<dbReference type="SMART" id="SM00382">
    <property type="entry name" value="AAA"/>
    <property type="match status" value="1"/>
</dbReference>
<dbReference type="Proteomes" id="UP000656548">
    <property type="component" value="Unassembled WGS sequence"/>
</dbReference>
<dbReference type="InterPro" id="IPR016136">
    <property type="entry name" value="DNA_helicase_N/primase_C"/>
</dbReference>
<evidence type="ECO:0000256" key="8">
    <source>
        <dbReference type="ARBA" id="ARBA00023125"/>
    </source>
</evidence>
<proteinExistence type="inferred from homology"/>
<keyword evidence="7 12" id="KW-0067">ATP-binding</keyword>
<dbReference type="Pfam" id="PF00772">
    <property type="entry name" value="DnaB"/>
    <property type="match status" value="1"/>
</dbReference>
<keyword evidence="3 12" id="KW-0235">DNA replication</keyword>
<dbReference type="PROSITE" id="PS51199">
    <property type="entry name" value="SF4_HELICASE"/>
    <property type="match status" value="1"/>
</dbReference>
<dbReference type="Gene3D" id="1.10.860.10">
    <property type="entry name" value="DNAb Helicase, Chain A"/>
    <property type="match status" value="1"/>
</dbReference>
<dbReference type="EMBL" id="JADBEJ010000006">
    <property type="protein sequence ID" value="MBE1580391.1"/>
    <property type="molecule type" value="Genomic_DNA"/>
</dbReference>
<keyword evidence="2 12" id="KW-0639">Primosome</keyword>
<evidence type="ECO:0000256" key="11">
    <source>
        <dbReference type="NCBIfam" id="TIGR00665"/>
    </source>
</evidence>
<dbReference type="SUPFAM" id="SSF52540">
    <property type="entry name" value="P-loop containing nucleoside triphosphate hydrolases"/>
    <property type="match status" value="1"/>
</dbReference>
<dbReference type="InterPro" id="IPR036185">
    <property type="entry name" value="DNA_heli_DnaB-like_N_sf"/>
</dbReference>
<dbReference type="NCBIfam" id="TIGR00665">
    <property type="entry name" value="DnaB"/>
    <property type="match status" value="1"/>
</dbReference>
<evidence type="ECO:0000256" key="7">
    <source>
        <dbReference type="ARBA" id="ARBA00022840"/>
    </source>
</evidence>
<keyword evidence="4 12" id="KW-0547">Nucleotide-binding</keyword>
<comment type="catalytic activity">
    <reaction evidence="10 12">
        <text>ATP + H2O = ADP + phosphate + H(+)</text>
        <dbReference type="Rhea" id="RHEA:13065"/>
        <dbReference type="ChEBI" id="CHEBI:15377"/>
        <dbReference type="ChEBI" id="CHEBI:15378"/>
        <dbReference type="ChEBI" id="CHEBI:30616"/>
        <dbReference type="ChEBI" id="CHEBI:43474"/>
        <dbReference type="ChEBI" id="CHEBI:456216"/>
        <dbReference type="EC" id="5.6.2.3"/>
    </reaction>
</comment>
<evidence type="ECO:0000256" key="3">
    <source>
        <dbReference type="ARBA" id="ARBA00022705"/>
    </source>
</evidence>
<comment type="similarity">
    <text evidence="1 12">Belongs to the helicase family. DnaB subfamily.</text>
</comment>
<dbReference type="SUPFAM" id="SSF48024">
    <property type="entry name" value="N-terminal domain of DnaB helicase"/>
    <property type="match status" value="1"/>
</dbReference>
<sequence length="459" mass="49549">MSTDMISYSPADDDYASQPPHNNSAEQVVLGGLMETRNAAVISEVTGLISSADFYRPAHAAIFDAILDLFNDGKPHDAMVVADELSNRGELSRVGGALYLHSLVAVLHTSDAVAHHAEQVRDKATLRRAYEAGTRTAQAALEANKSGGDPAELLTRAQSFLDQVSDGHQNGGQALIGDLRADFCSHLDDVQSGRIKPGLSTGYVDLDAVTNGLHPGHLIIVAARPGIGKTSLAKDLSRAAAIKQGVPTAFFSLEMSRTELVQGVVAAETPLRISDMREPGSLTPADWDRMNQAWDKRISGAPLTIDDTPNMTVTDIRAKARMLHAKPEGLGLIVVDYLQLLTAGGRAESRQVEVSEMSRSLKLLAKELEVPIVALSQLNRGPEQRQDKRPLLSDLRESGSLEQDADMVILLSRPDAHDRDDPRAGEADFIVAKNRFGPTATVTVAHQLHYGRFVDLSRL</sequence>
<dbReference type="InterPro" id="IPR007692">
    <property type="entry name" value="DNA_helicase_DnaB"/>
</dbReference>
<evidence type="ECO:0000256" key="6">
    <source>
        <dbReference type="ARBA" id="ARBA00022806"/>
    </source>
</evidence>
<dbReference type="GO" id="GO:0016787">
    <property type="term" value="F:hydrolase activity"/>
    <property type="evidence" value="ECO:0007669"/>
    <property type="project" value="UniProtKB-KW"/>
</dbReference>
<dbReference type="RefSeq" id="WP_192746958.1">
    <property type="nucleotide sequence ID" value="NZ_JADBEJ010000006.1"/>
</dbReference>
<organism evidence="15 16">
    <name type="scientific">Amycolatopsis roodepoortensis</name>
    <dbReference type="NCBI Taxonomy" id="700274"/>
    <lineage>
        <taxon>Bacteria</taxon>
        <taxon>Bacillati</taxon>
        <taxon>Actinomycetota</taxon>
        <taxon>Actinomycetes</taxon>
        <taxon>Pseudonocardiales</taxon>
        <taxon>Pseudonocardiaceae</taxon>
        <taxon>Amycolatopsis</taxon>
    </lineage>
</organism>
<comment type="caution">
    <text evidence="15">The sequence shown here is derived from an EMBL/GenBank/DDBJ whole genome shotgun (WGS) entry which is preliminary data.</text>
</comment>
<reference evidence="15 16" key="1">
    <citation type="submission" date="2020-10" db="EMBL/GenBank/DDBJ databases">
        <title>Sequencing the genomes of 1000 actinobacteria strains.</title>
        <authorList>
            <person name="Klenk H.-P."/>
        </authorList>
    </citation>
    <scope>NUCLEOTIDE SEQUENCE [LARGE SCALE GENOMIC DNA]</scope>
    <source>
        <strain evidence="15 16">DSM 46661</strain>
    </source>
</reference>
<keyword evidence="5 12" id="KW-0378">Hydrolase</keyword>
<gene>
    <name evidence="15" type="ORF">H4W30_007472</name>
</gene>
<keyword evidence="6 12" id="KW-0347">Helicase</keyword>
<dbReference type="Gene3D" id="3.40.50.300">
    <property type="entry name" value="P-loop containing nucleotide triphosphate hydrolases"/>
    <property type="match status" value="1"/>
</dbReference>
<name>A0ABR9LJZ3_9PSEU</name>
<accession>A0ABR9LJZ3</accession>
<evidence type="ECO:0000256" key="9">
    <source>
        <dbReference type="ARBA" id="ARBA00023235"/>
    </source>
</evidence>
<keyword evidence="16" id="KW-1185">Reference proteome</keyword>
<evidence type="ECO:0000256" key="10">
    <source>
        <dbReference type="ARBA" id="ARBA00048954"/>
    </source>
</evidence>
<keyword evidence="9" id="KW-0413">Isomerase</keyword>
<dbReference type="InterPro" id="IPR007693">
    <property type="entry name" value="DNA_helicase_DnaB-like_N"/>
</dbReference>
<evidence type="ECO:0000256" key="13">
    <source>
        <dbReference type="SAM" id="MobiDB-lite"/>
    </source>
</evidence>
<evidence type="ECO:0000256" key="2">
    <source>
        <dbReference type="ARBA" id="ARBA00022515"/>
    </source>
</evidence>
<evidence type="ECO:0000256" key="4">
    <source>
        <dbReference type="ARBA" id="ARBA00022741"/>
    </source>
</evidence>
<dbReference type="InterPro" id="IPR007694">
    <property type="entry name" value="DNA_helicase_DnaB-like_C"/>
</dbReference>
<evidence type="ECO:0000256" key="12">
    <source>
        <dbReference type="RuleBase" id="RU362085"/>
    </source>
</evidence>
<dbReference type="PANTHER" id="PTHR30153:SF2">
    <property type="entry name" value="REPLICATIVE DNA HELICASE"/>
    <property type="match status" value="1"/>
</dbReference>